<dbReference type="STRING" id="1266370.NITGR_50001"/>
<dbReference type="Proteomes" id="UP000011704">
    <property type="component" value="Unassembled WGS sequence"/>
</dbReference>
<dbReference type="SUPFAM" id="SSF52821">
    <property type="entry name" value="Rhodanese/Cell cycle control phosphatase"/>
    <property type="match status" value="1"/>
</dbReference>
<dbReference type="PANTHER" id="PTHR43031">
    <property type="entry name" value="FAD-DEPENDENT OXIDOREDUCTASE"/>
    <property type="match status" value="1"/>
</dbReference>
<organism evidence="2 3">
    <name type="scientific">Nitrospina gracilis (strain 3/211)</name>
    <dbReference type="NCBI Taxonomy" id="1266370"/>
    <lineage>
        <taxon>Bacteria</taxon>
        <taxon>Pseudomonadati</taxon>
        <taxon>Nitrospinota/Tectimicrobiota group</taxon>
        <taxon>Nitrospinota</taxon>
        <taxon>Nitrospinia</taxon>
        <taxon>Nitrospinales</taxon>
        <taxon>Nitrospinaceae</taxon>
        <taxon>Nitrospina</taxon>
    </lineage>
</organism>
<dbReference type="Gene3D" id="3.40.250.10">
    <property type="entry name" value="Rhodanese-like domain"/>
    <property type="match status" value="1"/>
</dbReference>
<keyword evidence="3" id="KW-1185">Reference proteome</keyword>
<evidence type="ECO:0000259" key="1">
    <source>
        <dbReference type="PROSITE" id="PS50206"/>
    </source>
</evidence>
<gene>
    <name evidence="2" type="ORF">NITGR_50001</name>
</gene>
<evidence type="ECO:0000313" key="2">
    <source>
        <dbReference type="EMBL" id="CCQ90929.1"/>
    </source>
</evidence>
<dbReference type="HOGENOM" id="CLU_089574_13_3_0"/>
<dbReference type="InterPro" id="IPR050229">
    <property type="entry name" value="GlpE_sulfurtransferase"/>
</dbReference>
<dbReference type="InterPro" id="IPR001763">
    <property type="entry name" value="Rhodanese-like_dom"/>
</dbReference>
<dbReference type="SMART" id="SM00450">
    <property type="entry name" value="RHOD"/>
    <property type="match status" value="1"/>
</dbReference>
<dbReference type="InterPro" id="IPR036873">
    <property type="entry name" value="Rhodanese-like_dom_sf"/>
</dbReference>
<dbReference type="AlphaFoldDB" id="M1ZC91"/>
<dbReference type="InParanoid" id="M1ZC91"/>
<proteinExistence type="predicted"/>
<dbReference type="RefSeq" id="WP_005009088.1">
    <property type="nucleotide sequence ID" value="NZ_HG422173.1"/>
</dbReference>
<dbReference type="EMBL" id="CAQJ01000055">
    <property type="protein sequence ID" value="CCQ90929.1"/>
    <property type="molecule type" value="Genomic_DNA"/>
</dbReference>
<name>M1ZC91_NITG3</name>
<sequence>MDAESLEILPMSPSELKKRLDKGEIECLLDVREDWEHSLSALPDSIHIPLNQLVDRFQELAFEDEIVVYCHFGERSMRAGKILKESGVDTVYNLIGGIDAYSQIADPSIPRYRSQM</sequence>
<dbReference type="PANTHER" id="PTHR43031:SF17">
    <property type="entry name" value="SULFURTRANSFERASE YTWF-RELATED"/>
    <property type="match status" value="1"/>
</dbReference>
<dbReference type="PROSITE" id="PS50206">
    <property type="entry name" value="RHODANESE_3"/>
    <property type="match status" value="1"/>
</dbReference>
<reference evidence="2 3" key="1">
    <citation type="journal article" date="2013" name="Front. Microbiol.">
        <title>The genome of Nitrospina gracilis illuminates the metabolism and evolution of the major marine nitrite oxidizer.</title>
        <authorList>
            <person name="Luecker S."/>
            <person name="Nowka B."/>
            <person name="Rattei T."/>
            <person name="Spieck E."/>
            <person name="and Daims H."/>
        </authorList>
    </citation>
    <scope>NUCLEOTIDE SEQUENCE [LARGE SCALE GENOMIC DNA]</scope>
    <source>
        <strain evidence="2 3">3/211</strain>
    </source>
</reference>
<protein>
    <submittedName>
        <fullName evidence="2">Rhodanese-like domain protein</fullName>
    </submittedName>
</protein>
<comment type="caution">
    <text evidence="2">The sequence shown here is derived from an EMBL/GenBank/DDBJ whole genome shotgun (WGS) entry which is preliminary data.</text>
</comment>
<feature type="domain" description="Rhodanese" evidence="1">
    <location>
        <begin position="28"/>
        <end position="110"/>
    </location>
</feature>
<dbReference type="OrthoDB" id="9800872at2"/>
<dbReference type="Pfam" id="PF00581">
    <property type="entry name" value="Rhodanese"/>
    <property type="match status" value="1"/>
</dbReference>
<evidence type="ECO:0000313" key="3">
    <source>
        <dbReference type="Proteomes" id="UP000011704"/>
    </source>
</evidence>
<accession>M1ZC91</accession>